<dbReference type="KEGG" id="smp:10805173"/>
<dbReference type="STRING" id="771870.F7W031"/>
<dbReference type="Gene3D" id="3.20.20.140">
    <property type="entry name" value="Metal-dependent hydrolases"/>
    <property type="match status" value="2"/>
</dbReference>
<dbReference type="GO" id="GO:0008448">
    <property type="term" value="F:N-acetylglucosamine-6-phosphate deacetylase activity"/>
    <property type="evidence" value="ECO:0007669"/>
    <property type="project" value="TreeGrafter"/>
</dbReference>
<feature type="region of interest" description="Disordered" evidence="2">
    <location>
        <begin position="449"/>
        <end position="476"/>
    </location>
</feature>
<dbReference type="InterPro" id="IPR032466">
    <property type="entry name" value="Metal_Hydrolase"/>
</dbReference>
<evidence type="ECO:0000313" key="4">
    <source>
        <dbReference type="EMBL" id="CCC11130.1"/>
    </source>
</evidence>
<dbReference type="SUPFAM" id="SSF51556">
    <property type="entry name" value="Metallo-dependent hydrolases"/>
    <property type="match status" value="2"/>
</dbReference>
<feature type="region of interest" description="Disordered" evidence="2">
    <location>
        <begin position="366"/>
        <end position="405"/>
    </location>
</feature>
<dbReference type="InterPro" id="IPR006680">
    <property type="entry name" value="Amidohydro-rel"/>
</dbReference>
<gene>
    <name evidence="4" type="ORF">SMAC_03837</name>
</gene>
<evidence type="ECO:0000259" key="3">
    <source>
        <dbReference type="Pfam" id="PF01979"/>
    </source>
</evidence>
<keyword evidence="5" id="KW-1185">Reference proteome</keyword>
<name>F7W031_SORMK</name>
<dbReference type="PANTHER" id="PTHR11113">
    <property type="entry name" value="N-ACETYLGLUCOSAMINE-6-PHOSPHATE DEACETYLASE"/>
    <property type="match status" value="1"/>
</dbReference>
<dbReference type="GeneID" id="10805173"/>
<comment type="caution">
    <text evidence="4">The sequence shown here is derived from an EMBL/GenBank/DDBJ whole genome shotgun (WGS) entry which is preliminary data.</text>
</comment>
<dbReference type="eggNOG" id="KOG3892">
    <property type="taxonomic scope" value="Eukaryota"/>
</dbReference>
<evidence type="ECO:0000256" key="1">
    <source>
        <dbReference type="ARBA" id="ARBA00022801"/>
    </source>
</evidence>
<dbReference type="Proteomes" id="UP000001881">
    <property type="component" value="Unassembled WGS sequence"/>
</dbReference>
<dbReference type="HOGENOM" id="CLU_032482_0_0_1"/>
<dbReference type="Pfam" id="PF01979">
    <property type="entry name" value="Amidohydro_1"/>
    <property type="match status" value="1"/>
</dbReference>
<reference evidence="4 5" key="1">
    <citation type="journal article" date="2010" name="PLoS Genet.">
        <title>De novo assembly of a 40 Mb eukaryotic genome from short sequence reads: Sordaria macrospora, a model organism for fungal morphogenesis.</title>
        <authorList>
            <person name="Nowrousian M."/>
            <person name="Stajich J."/>
            <person name="Chu M."/>
            <person name="Engh I."/>
            <person name="Espagne E."/>
            <person name="Halliday K."/>
            <person name="Kamerewerd J."/>
            <person name="Kempken F."/>
            <person name="Knab B."/>
            <person name="Kuo H.C."/>
            <person name="Osiewacz H.D."/>
            <person name="Poeggeler S."/>
            <person name="Read N."/>
            <person name="Seiler S."/>
            <person name="Smith K."/>
            <person name="Zickler D."/>
            <person name="Kueck U."/>
            <person name="Freitag M."/>
        </authorList>
    </citation>
    <scope>NUCLEOTIDE SEQUENCE [LARGE SCALE GENOMIC DNA]</scope>
    <source>
        <strain evidence="5">ATCC MYA-333 / DSM 997 / K(L3346) / K-hell</strain>
        <tissue evidence="4">Mycelium</tissue>
    </source>
</reference>
<sequence>MSSSSSPQGNGTNITKLTNCRLVINDSLVSSDLFISSQTGKILEPSSFTLVPDVTIDLQNRILSPGLIDCQVNGAFGFNFSSFTSSAEYKENIHTLNTKLICTGVTSYLPTLTSQTPELYHSVLPHLGPLDPTTISENPYYPRGSSIYEKTERSRNCIRAVIRRPGNGSESLGAHVEGPFLSPSQHGIHDLSVLRTTVSSWQDVEEVYGHANVSSLRRGGKIKMITLAPELSSTVSIIPELVEKGVVVSLGHTEASLSEASAAVRSGAKMITHLFNAMKPLHHRDPGLFGLLGLPEDQKKELFYGVIADGIHVHSTIVSLAYNLHPQGFVLVTDAMHLSGMPDGKYEWVNGGRKEWIEKKGSQLCIAEPPSPSLPPPSHPAPSRRSSTSSTSSTDSSHLAYLDRETRAEVEAERAAIKEITQMEKKDSILSPGCAAMCKAKAASLKAKYGRREKEMMGEPKKKGRQEEKETKEKKWGGIAGSSATLLECVNNLLLWTGMSIPKALASVTSTPAEMLGLESVKGSLQPGADADLVVFGEVDVEVEDLLGGSGSGKTKRKQLVVEEVWKFGVRVFCERGEWGWDCCRGCERMMGGSWNLVDEVLVTCSLVSLERG</sequence>
<dbReference type="VEuPathDB" id="FungiDB:SMAC_03837"/>
<dbReference type="InParanoid" id="F7W031"/>
<dbReference type="OrthoDB" id="10264777at2759"/>
<protein>
    <submittedName>
        <fullName evidence="4">WGS project CABT00000000 data, contig 2.16</fullName>
    </submittedName>
</protein>
<feature type="compositionally biased region" description="Pro residues" evidence="2">
    <location>
        <begin position="369"/>
        <end position="380"/>
    </location>
</feature>
<organism evidence="4 5">
    <name type="scientific">Sordaria macrospora (strain ATCC MYA-333 / DSM 997 / K(L3346) / K-hell)</name>
    <dbReference type="NCBI Taxonomy" id="771870"/>
    <lineage>
        <taxon>Eukaryota</taxon>
        <taxon>Fungi</taxon>
        <taxon>Dikarya</taxon>
        <taxon>Ascomycota</taxon>
        <taxon>Pezizomycotina</taxon>
        <taxon>Sordariomycetes</taxon>
        <taxon>Sordariomycetidae</taxon>
        <taxon>Sordariales</taxon>
        <taxon>Sordariaceae</taxon>
        <taxon>Sordaria</taxon>
    </lineage>
</organism>
<proteinExistence type="predicted"/>
<dbReference type="SUPFAM" id="SSF51338">
    <property type="entry name" value="Composite domain of metallo-dependent hydrolases"/>
    <property type="match status" value="1"/>
</dbReference>
<feature type="compositionally biased region" description="Low complexity" evidence="2">
    <location>
        <begin position="381"/>
        <end position="400"/>
    </location>
</feature>
<keyword evidence="1" id="KW-0378">Hydrolase</keyword>
<evidence type="ECO:0000313" key="5">
    <source>
        <dbReference type="Proteomes" id="UP000001881"/>
    </source>
</evidence>
<dbReference type="PANTHER" id="PTHR11113:SF14">
    <property type="entry name" value="N-ACETYLGLUCOSAMINE-6-PHOSPHATE DEACETYLASE"/>
    <property type="match status" value="1"/>
</dbReference>
<feature type="compositionally biased region" description="Basic and acidic residues" evidence="2">
    <location>
        <begin position="450"/>
        <end position="476"/>
    </location>
</feature>
<dbReference type="EMBL" id="CABT02000016">
    <property type="protein sequence ID" value="CCC11130.1"/>
    <property type="molecule type" value="Genomic_DNA"/>
</dbReference>
<dbReference type="GO" id="GO:0006046">
    <property type="term" value="P:N-acetylglucosamine catabolic process"/>
    <property type="evidence" value="ECO:0007669"/>
    <property type="project" value="TreeGrafter"/>
</dbReference>
<feature type="domain" description="Amidohydrolase-related" evidence="3">
    <location>
        <begin position="398"/>
        <end position="536"/>
    </location>
</feature>
<evidence type="ECO:0000256" key="2">
    <source>
        <dbReference type="SAM" id="MobiDB-lite"/>
    </source>
</evidence>
<accession>F7W031</accession>
<dbReference type="InterPro" id="IPR011059">
    <property type="entry name" value="Metal-dep_hydrolase_composite"/>
</dbReference>
<dbReference type="AlphaFoldDB" id="F7W031"/>